<comment type="catalytic activity">
    <reaction evidence="1">
        <text>a phosphate monoester + H2O = an alcohol + phosphate</text>
        <dbReference type="Rhea" id="RHEA:15017"/>
        <dbReference type="ChEBI" id="CHEBI:15377"/>
        <dbReference type="ChEBI" id="CHEBI:30879"/>
        <dbReference type="ChEBI" id="CHEBI:43474"/>
        <dbReference type="ChEBI" id="CHEBI:67140"/>
        <dbReference type="EC" id="3.1.3.2"/>
    </reaction>
</comment>
<reference evidence="17" key="2">
    <citation type="submission" date="2025-08" db="UniProtKB">
        <authorList>
            <consortium name="Ensembl"/>
        </authorList>
    </citation>
    <scope>IDENTIFICATION</scope>
</reference>
<evidence type="ECO:0000256" key="8">
    <source>
        <dbReference type="ARBA" id="ARBA00022989"/>
    </source>
</evidence>
<keyword evidence="5 15" id="KW-0812">Transmembrane</keyword>
<evidence type="ECO:0000256" key="7">
    <source>
        <dbReference type="ARBA" id="ARBA00022801"/>
    </source>
</evidence>
<evidence type="ECO:0000256" key="4">
    <source>
        <dbReference type="ARBA" id="ARBA00012646"/>
    </source>
</evidence>
<evidence type="ECO:0000256" key="13">
    <source>
        <dbReference type="ARBA" id="ARBA00037852"/>
    </source>
</evidence>
<keyword evidence="12" id="KW-0458">Lysosome</keyword>
<evidence type="ECO:0000256" key="6">
    <source>
        <dbReference type="ARBA" id="ARBA00022729"/>
    </source>
</evidence>
<dbReference type="Gene3D" id="3.40.50.1240">
    <property type="entry name" value="Phosphoglycerate mutase-like"/>
    <property type="match status" value="1"/>
</dbReference>
<reference evidence="17" key="1">
    <citation type="submission" date="2019-06" db="EMBL/GenBank/DDBJ databases">
        <authorList>
            <consortium name="Wellcome Sanger Institute Data Sharing"/>
        </authorList>
    </citation>
    <scope>NUCLEOTIDE SEQUENCE [LARGE SCALE GENOMIC DNA]</scope>
</reference>
<dbReference type="Ensembl" id="ENSMMDT00005005635.1">
    <property type="protein sequence ID" value="ENSMMDP00005005487.1"/>
    <property type="gene ID" value="ENSMMDG00005003046.1"/>
</dbReference>
<evidence type="ECO:0000256" key="5">
    <source>
        <dbReference type="ARBA" id="ARBA00022692"/>
    </source>
</evidence>
<proteinExistence type="inferred from homology"/>
<evidence type="ECO:0000313" key="17">
    <source>
        <dbReference type="Ensembl" id="ENSMMDP00005005487.1"/>
    </source>
</evidence>
<comment type="similarity">
    <text evidence="3">Belongs to the histidine acid phosphatase family.</text>
</comment>
<dbReference type="InterPro" id="IPR050645">
    <property type="entry name" value="Histidine_acid_phosphatase"/>
</dbReference>
<keyword evidence="6 16" id="KW-0732">Signal</keyword>
<evidence type="ECO:0000256" key="2">
    <source>
        <dbReference type="ARBA" id="ARBA00004227"/>
    </source>
</evidence>
<evidence type="ECO:0000313" key="18">
    <source>
        <dbReference type="Proteomes" id="UP000472263"/>
    </source>
</evidence>
<evidence type="ECO:0000256" key="9">
    <source>
        <dbReference type="ARBA" id="ARBA00023136"/>
    </source>
</evidence>
<feature type="signal peptide" evidence="16">
    <location>
        <begin position="1"/>
        <end position="17"/>
    </location>
</feature>
<dbReference type="CDD" id="cd07061">
    <property type="entry name" value="HP_HAP_like"/>
    <property type="match status" value="1"/>
</dbReference>
<evidence type="ECO:0000256" key="10">
    <source>
        <dbReference type="ARBA" id="ARBA00023157"/>
    </source>
</evidence>
<organism evidence="17 18">
    <name type="scientific">Myripristis murdjan</name>
    <name type="common">pinecone soldierfish</name>
    <dbReference type="NCBI Taxonomy" id="586833"/>
    <lineage>
        <taxon>Eukaryota</taxon>
        <taxon>Metazoa</taxon>
        <taxon>Chordata</taxon>
        <taxon>Craniata</taxon>
        <taxon>Vertebrata</taxon>
        <taxon>Euteleostomi</taxon>
        <taxon>Actinopterygii</taxon>
        <taxon>Neopterygii</taxon>
        <taxon>Teleostei</taxon>
        <taxon>Neoteleostei</taxon>
        <taxon>Acanthomorphata</taxon>
        <taxon>Holocentriformes</taxon>
        <taxon>Holocentridae</taxon>
        <taxon>Myripristis</taxon>
    </lineage>
</organism>
<evidence type="ECO:0000256" key="14">
    <source>
        <dbReference type="ARBA" id="ARBA00039422"/>
    </source>
</evidence>
<evidence type="ECO:0000256" key="11">
    <source>
        <dbReference type="ARBA" id="ARBA00023180"/>
    </source>
</evidence>
<accession>A0A667WSW3</accession>
<dbReference type="GO" id="GO:0005765">
    <property type="term" value="C:lysosomal membrane"/>
    <property type="evidence" value="ECO:0007669"/>
    <property type="project" value="UniProtKB-SubCell"/>
</dbReference>
<evidence type="ECO:0000256" key="15">
    <source>
        <dbReference type="SAM" id="Phobius"/>
    </source>
</evidence>
<keyword evidence="10" id="KW-1015">Disulfide bond</keyword>
<dbReference type="PROSITE" id="PS00778">
    <property type="entry name" value="HIS_ACID_PHOSPHAT_2"/>
    <property type="match status" value="1"/>
</dbReference>
<evidence type="ECO:0000256" key="3">
    <source>
        <dbReference type="ARBA" id="ARBA00005375"/>
    </source>
</evidence>
<dbReference type="PANTHER" id="PTHR11567">
    <property type="entry name" value="ACID PHOSPHATASE-RELATED"/>
    <property type="match status" value="1"/>
</dbReference>
<keyword evidence="7" id="KW-0378">Hydrolase</keyword>
<evidence type="ECO:0000256" key="1">
    <source>
        <dbReference type="ARBA" id="ARBA00000032"/>
    </source>
</evidence>
<evidence type="ECO:0000256" key="16">
    <source>
        <dbReference type="SAM" id="SignalP"/>
    </source>
</evidence>
<dbReference type="Pfam" id="PF00328">
    <property type="entry name" value="His_Phos_2"/>
    <property type="match status" value="1"/>
</dbReference>
<dbReference type="RefSeq" id="XP_029928930.1">
    <property type="nucleotide sequence ID" value="XM_030073070.1"/>
</dbReference>
<dbReference type="GeneTree" id="ENSGT00940000158446"/>
<dbReference type="GO" id="GO:0007040">
    <property type="term" value="P:lysosome organization"/>
    <property type="evidence" value="ECO:0007669"/>
    <property type="project" value="TreeGrafter"/>
</dbReference>
<keyword evidence="11" id="KW-0325">Glycoprotein</keyword>
<dbReference type="GeneID" id="115374237"/>
<dbReference type="PROSITE" id="PS00616">
    <property type="entry name" value="HIS_ACID_PHOSPHAT_1"/>
    <property type="match status" value="1"/>
</dbReference>
<feature type="transmembrane region" description="Helical" evidence="15">
    <location>
        <begin position="374"/>
        <end position="397"/>
    </location>
</feature>
<dbReference type="Proteomes" id="UP000472263">
    <property type="component" value="Chromosome 2"/>
</dbReference>
<dbReference type="AlphaFoldDB" id="A0A667WSW3"/>
<dbReference type="EC" id="3.1.3.2" evidence="4"/>
<keyword evidence="18" id="KW-1185">Reference proteome</keyword>
<dbReference type="PANTHER" id="PTHR11567:SF180">
    <property type="entry name" value="LYSOSOMAL ACID PHOSPHATASE"/>
    <property type="match status" value="1"/>
</dbReference>
<dbReference type="GO" id="GO:0043202">
    <property type="term" value="C:lysosomal lumen"/>
    <property type="evidence" value="ECO:0007669"/>
    <property type="project" value="UniProtKB-SubCell"/>
</dbReference>
<name>A0A667WSW3_9TELE</name>
<gene>
    <name evidence="17" type="primary">ACP2</name>
    <name evidence="17" type="synonym">acp2</name>
</gene>
<dbReference type="InterPro" id="IPR000560">
    <property type="entry name" value="His_Pase_clade-2"/>
</dbReference>
<evidence type="ECO:0000256" key="12">
    <source>
        <dbReference type="ARBA" id="ARBA00023228"/>
    </source>
</evidence>
<comment type="subcellular location">
    <subcellularLocation>
        <location evidence="2">Lysosome lumen</location>
    </subcellularLocation>
    <subcellularLocation>
        <location evidence="13">Lysosome membrane</location>
        <topology evidence="13">Single-pass membrane protein</topology>
        <orientation evidence="13">Lumenal side</orientation>
    </subcellularLocation>
</comment>
<reference evidence="17" key="3">
    <citation type="submission" date="2025-09" db="UniProtKB">
        <authorList>
            <consortium name="Ensembl"/>
        </authorList>
    </citation>
    <scope>IDENTIFICATION</scope>
</reference>
<dbReference type="InterPro" id="IPR033379">
    <property type="entry name" value="Acid_Pase_AS"/>
</dbReference>
<dbReference type="OrthoDB" id="258392at2759"/>
<feature type="chain" id="PRO_5025388016" description="Lysosomal acid phosphatase" evidence="16">
    <location>
        <begin position="18"/>
        <end position="420"/>
    </location>
</feature>
<dbReference type="InterPro" id="IPR029033">
    <property type="entry name" value="His_PPase_superfam"/>
</dbReference>
<dbReference type="CTD" id="53"/>
<dbReference type="GO" id="GO:0003993">
    <property type="term" value="F:acid phosphatase activity"/>
    <property type="evidence" value="ECO:0007669"/>
    <property type="project" value="UniProtKB-EC"/>
</dbReference>
<dbReference type="InParanoid" id="A0A667WSW3"/>
<dbReference type="SUPFAM" id="SSF53254">
    <property type="entry name" value="Phosphoglycerate mutase-like"/>
    <property type="match status" value="1"/>
</dbReference>
<keyword evidence="9 15" id="KW-0472">Membrane</keyword>
<keyword evidence="8 15" id="KW-1133">Transmembrane helix</keyword>
<sequence>MVSGAVLLFLTLSSAWGKLSAERKLAFVTVLFRHGDRSPVRAYPNDPYKESSWPQGFGQLSQEGMRQHLELGQFLRKRYQGFLNESYDRHEISVRSTDYDRTLMSAEANLAGLYPPEGRQVFTPNLSWQPIPVHTVPQSQERLLSFPLGDCPRYKQLMSETEKTDEFISVTNKYKDIIDLVRNETGLNSTTVESVWSVYDTLFCEARHNLTAPDWVTAEVMEKLRILKDFGFQVLFGVHKQQEKSRLQGGLLLGEIVKNLSKMAAPDSKQRLKMMMLSAHDTTIAALQASLNVFSGRQPPYASCHIFELYRDNGSFSVSMFYRNDSTVEPYPLLLPNCTLDCPLDDFVRLTKPSIAEDRDKECQVSSKRENKNVIIGLAVSGCLLFFFIVILLSLICRQKEPSSSHRYRHVINQDGGEES</sequence>
<protein>
    <recommendedName>
        <fullName evidence="14">Lysosomal acid phosphatase</fullName>
        <ecNumber evidence="4">3.1.3.2</ecNumber>
    </recommendedName>
</protein>
<dbReference type="FunFam" id="3.40.50.1240:FF:000010">
    <property type="entry name" value="Prostatic acid phosphatase"/>
    <property type="match status" value="1"/>
</dbReference>